<proteinExistence type="predicted"/>
<dbReference type="Proteomes" id="UP000723714">
    <property type="component" value="Unassembled WGS sequence"/>
</dbReference>
<organism evidence="2 3">
    <name type="scientific">Faecalicatena faecalis</name>
    <dbReference type="NCBI Taxonomy" id="2726362"/>
    <lineage>
        <taxon>Bacteria</taxon>
        <taxon>Bacillati</taxon>
        <taxon>Bacillota</taxon>
        <taxon>Clostridia</taxon>
        <taxon>Lachnospirales</taxon>
        <taxon>Lachnospiraceae</taxon>
        <taxon>Faecalicatena</taxon>
    </lineage>
</organism>
<evidence type="ECO:0000313" key="3">
    <source>
        <dbReference type="Proteomes" id="UP000723714"/>
    </source>
</evidence>
<name>A0ABS6D5N2_9FIRM</name>
<dbReference type="PANTHER" id="PTHR30417">
    <property type="entry name" value="N-ACETYLMURAMOYL-L-ALANINE AMIDASE AMID"/>
    <property type="match status" value="1"/>
</dbReference>
<dbReference type="EMBL" id="JABACJ020000010">
    <property type="protein sequence ID" value="MBU3876476.1"/>
    <property type="molecule type" value="Genomic_DNA"/>
</dbReference>
<evidence type="ECO:0000259" key="1">
    <source>
        <dbReference type="SMART" id="SM00644"/>
    </source>
</evidence>
<dbReference type="Pfam" id="PF01510">
    <property type="entry name" value="Amidase_2"/>
    <property type="match status" value="1"/>
</dbReference>
<dbReference type="InterPro" id="IPR002502">
    <property type="entry name" value="Amidase_domain"/>
</dbReference>
<dbReference type="PANTHER" id="PTHR30417:SF1">
    <property type="entry name" value="N-ACETYLMURAMOYL-L-ALANINE AMIDASE AMID"/>
    <property type="match status" value="1"/>
</dbReference>
<reference evidence="2 3" key="1">
    <citation type="submission" date="2021-06" db="EMBL/GenBank/DDBJ databases">
        <title>Faecalicatena sp. nov. isolated from porcine feces.</title>
        <authorList>
            <person name="Oh B.S."/>
            <person name="Lee J.H."/>
        </authorList>
    </citation>
    <scope>NUCLEOTIDE SEQUENCE [LARGE SCALE GENOMIC DNA]</scope>
    <source>
        <strain evidence="2 3">AGMB00832</strain>
    </source>
</reference>
<dbReference type="RefSeq" id="WP_216241855.1">
    <property type="nucleotide sequence ID" value="NZ_JABACJ020000010.1"/>
</dbReference>
<accession>A0ABS6D5N2</accession>
<protein>
    <submittedName>
        <fullName evidence="2">N-acetylmuramoyl-L-alanine amidase</fullName>
    </submittedName>
</protein>
<evidence type="ECO:0000313" key="2">
    <source>
        <dbReference type="EMBL" id="MBU3876476.1"/>
    </source>
</evidence>
<feature type="domain" description="N-acetylmuramoyl-L-alanine amidase" evidence="1">
    <location>
        <begin position="11"/>
        <end position="142"/>
    </location>
</feature>
<keyword evidence="3" id="KW-1185">Reference proteome</keyword>
<comment type="caution">
    <text evidence="2">The sequence shown here is derived from an EMBL/GenBank/DDBJ whole genome shotgun (WGS) entry which is preliminary data.</text>
</comment>
<dbReference type="SMART" id="SM00644">
    <property type="entry name" value="Ami_2"/>
    <property type="match status" value="1"/>
</dbReference>
<dbReference type="CDD" id="cd06583">
    <property type="entry name" value="PGRP"/>
    <property type="match status" value="1"/>
</dbReference>
<gene>
    <name evidence="2" type="ORF">HGO97_011705</name>
</gene>
<dbReference type="InterPro" id="IPR051206">
    <property type="entry name" value="NAMLAA_amidase_2"/>
</dbReference>
<sequence>MKYNYFVNHTTINFTSGNAGRHYIVLHYTGNITDSAKANANFFKTVYRGASAHLFVDDNDVYEVVALDDTAWAVGVDYGGPLFGVCTNENSINVEMCSVNGIIPPKTVDNAVELVRGLMENYEIPLERVVRHWDVCGKRCPGWEGWLPESDTKWIDFKTRIKRDEITNANLKERKGTTMQCFYTVDGKGPVIYFDGKDFHPLAHKDEMSVLNTIYKANNGKDMPCFNWSSKAPWYTRLKAAMKRIQ</sequence>